<evidence type="ECO:0000256" key="1">
    <source>
        <dbReference type="ARBA" id="ARBA00004370"/>
    </source>
</evidence>
<keyword evidence="3 7" id="KW-1133">Transmembrane helix</keyword>
<feature type="region of interest" description="Disordered" evidence="6">
    <location>
        <begin position="1"/>
        <end position="142"/>
    </location>
</feature>
<evidence type="ECO:0000256" key="3">
    <source>
        <dbReference type="ARBA" id="ARBA00022989"/>
    </source>
</evidence>
<dbReference type="Pfam" id="PF09731">
    <property type="entry name" value="Mitofilin"/>
    <property type="match status" value="1"/>
</dbReference>
<keyword evidence="2 7" id="KW-0812">Transmembrane</keyword>
<dbReference type="Gene3D" id="1.10.287.1490">
    <property type="match status" value="1"/>
</dbReference>
<evidence type="ECO:0000256" key="4">
    <source>
        <dbReference type="ARBA" id="ARBA00023136"/>
    </source>
</evidence>
<evidence type="ECO:0000256" key="7">
    <source>
        <dbReference type="SAM" id="Phobius"/>
    </source>
</evidence>
<evidence type="ECO:0000256" key="5">
    <source>
        <dbReference type="SAM" id="Coils"/>
    </source>
</evidence>
<comment type="subcellular location">
    <subcellularLocation>
        <location evidence="1">Membrane</location>
    </subcellularLocation>
</comment>
<gene>
    <name evidence="8" type="ORF">OEG82_01630</name>
</gene>
<name>A0ABT3YA43_9HYPH</name>
<feature type="compositionally biased region" description="Low complexity" evidence="6">
    <location>
        <begin position="34"/>
        <end position="54"/>
    </location>
</feature>
<comment type="caution">
    <text evidence="8">The sequence shown here is derived from an EMBL/GenBank/DDBJ whole genome shotgun (WGS) entry which is preliminary data.</text>
</comment>
<dbReference type="RefSeq" id="WP_267610720.1">
    <property type="nucleotide sequence ID" value="NZ_JAOVZQ010000001.1"/>
</dbReference>
<evidence type="ECO:0000256" key="6">
    <source>
        <dbReference type="SAM" id="MobiDB-lite"/>
    </source>
</evidence>
<accession>A0ABT3YA43</accession>
<feature type="coiled-coil region" evidence="5">
    <location>
        <begin position="244"/>
        <end position="316"/>
    </location>
</feature>
<evidence type="ECO:0000256" key="2">
    <source>
        <dbReference type="ARBA" id="ARBA00022692"/>
    </source>
</evidence>
<feature type="compositionally biased region" description="Basic and acidic residues" evidence="6">
    <location>
        <begin position="100"/>
        <end position="127"/>
    </location>
</feature>
<dbReference type="InterPro" id="IPR019133">
    <property type="entry name" value="MIC60"/>
</dbReference>
<reference evidence="8" key="1">
    <citation type="submission" date="2022-10" db="EMBL/GenBank/DDBJ databases">
        <title>Hoeflea sp. J2-29, isolated from marine algae.</title>
        <authorList>
            <person name="Kristyanto S."/>
            <person name="Kim J.M."/>
            <person name="Jeon C.O."/>
        </authorList>
    </citation>
    <scope>NUCLEOTIDE SEQUENCE</scope>
    <source>
        <strain evidence="8">J2-29</strain>
    </source>
</reference>
<sequence>MNKGPTPRHSKSPKPVTIDLDATDVTPKTEETAAKPAAAAAAAPKPGPAKSTPAVSKTDDVKTSAKPGATVTPDKPKTDSTAKPGSDGKTDAAAASAAKLDAKLADTAKDTTKDTGKGSPGDTERKTPPAGSKPDAAEKRGGGLGMVASGVIGAVIALGGGYALQSGGLLPVPASDSAQVSALTAKVEALSGTVDTLSTQMAESASAGATDISAQLSARLDSLETAVQDLPSAGSGEAPDPGVTEALQSRLSAVEAEIASLEQAGSTGAADPAPDPVLSGTVSELQAAQSGLQDSIAELQSRTEALSGKIAEIEQVQTELSQQLGEPGRQIDLARAIAAAGLKSAIDRGGPFMPELEAFASVAPDDPAVPELRDLAARGVPSRSELIEGFPDAASRAIAAAEPVDENAGLVDRLMSSAMSVVKVRKVGDVEGDSAEAIAARAEARLLEGNLDGALTEWNTLPEASRRAASDFGEALAARARVEMLIVASMAPAVAAAPAETPAN</sequence>
<feature type="compositionally biased region" description="Basic residues" evidence="6">
    <location>
        <begin position="1"/>
        <end position="12"/>
    </location>
</feature>
<evidence type="ECO:0000313" key="9">
    <source>
        <dbReference type="Proteomes" id="UP001081283"/>
    </source>
</evidence>
<keyword evidence="9" id="KW-1185">Reference proteome</keyword>
<evidence type="ECO:0000313" key="8">
    <source>
        <dbReference type="EMBL" id="MCY0092751.1"/>
    </source>
</evidence>
<keyword evidence="5" id="KW-0175">Coiled coil</keyword>
<feature type="compositionally biased region" description="Basic and acidic residues" evidence="6">
    <location>
        <begin position="74"/>
        <end position="90"/>
    </location>
</feature>
<dbReference type="Proteomes" id="UP001081283">
    <property type="component" value="Unassembled WGS sequence"/>
</dbReference>
<feature type="transmembrane region" description="Helical" evidence="7">
    <location>
        <begin position="143"/>
        <end position="164"/>
    </location>
</feature>
<dbReference type="EMBL" id="JAOVZQ010000001">
    <property type="protein sequence ID" value="MCY0092751.1"/>
    <property type="molecule type" value="Genomic_DNA"/>
</dbReference>
<protein>
    <submittedName>
        <fullName evidence="8">Mitofilin family membrane protein</fullName>
    </submittedName>
</protein>
<proteinExistence type="predicted"/>
<organism evidence="8 9">
    <name type="scientific">Hoeflea ulvae</name>
    <dbReference type="NCBI Taxonomy" id="2983764"/>
    <lineage>
        <taxon>Bacteria</taxon>
        <taxon>Pseudomonadati</taxon>
        <taxon>Pseudomonadota</taxon>
        <taxon>Alphaproteobacteria</taxon>
        <taxon>Hyphomicrobiales</taxon>
        <taxon>Rhizobiaceae</taxon>
        <taxon>Hoeflea</taxon>
    </lineage>
</organism>
<keyword evidence="4 7" id="KW-0472">Membrane</keyword>